<keyword evidence="4" id="KW-1185">Reference proteome</keyword>
<dbReference type="SUPFAM" id="SSF56349">
    <property type="entry name" value="DNA breaking-rejoining enzymes"/>
    <property type="match status" value="1"/>
</dbReference>
<reference evidence="4" key="1">
    <citation type="submission" date="2017-03" db="EMBL/GenBank/DDBJ databases">
        <title>Phytopthora megakarya and P. palmivora, two closely related causual agents of cacao black pod achieved similar genome size and gene model numbers by different mechanisms.</title>
        <authorList>
            <person name="Ali S."/>
            <person name="Shao J."/>
            <person name="Larry D.J."/>
            <person name="Kronmiller B."/>
            <person name="Shen D."/>
            <person name="Strem M.D."/>
            <person name="Melnick R.L."/>
            <person name="Guiltinan M.J."/>
            <person name="Tyler B.M."/>
            <person name="Meinhardt L.W."/>
            <person name="Bailey B.A."/>
        </authorList>
    </citation>
    <scope>NUCLEOTIDE SEQUENCE [LARGE SCALE GENOMIC DNA]</scope>
    <source>
        <strain evidence="4">zdho120</strain>
    </source>
</reference>
<dbReference type="PANTHER" id="PTHR34605:SF3">
    <property type="entry name" value="P CELL-TYPE AGGLUTINATION PROTEIN MAP4-LIKE-RELATED"/>
    <property type="match status" value="1"/>
</dbReference>
<dbReference type="GO" id="GO:0003677">
    <property type="term" value="F:DNA binding"/>
    <property type="evidence" value="ECO:0007669"/>
    <property type="project" value="InterPro"/>
</dbReference>
<name>A0A225UPW1_9STRA</name>
<feature type="region of interest" description="Disordered" evidence="2">
    <location>
        <begin position="306"/>
        <end position="333"/>
    </location>
</feature>
<organism evidence="3 4">
    <name type="scientific">Phytophthora megakarya</name>
    <dbReference type="NCBI Taxonomy" id="4795"/>
    <lineage>
        <taxon>Eukaryota</taxon>
        <taxon>Sar</taxon>
        <taxon>Stramenopiles</taxon>
        <taxon>Oomycota</taxon>
        <taxon>Peronosporomycetes</taxon>
        <taxon>Peronosporales</taxon>
        <taxon>Peronosporaceae</taxon>
        <taxon>Phytophthora</taxon>
    </lineage>
</organism>
<proteinExistence type="predicted"/>
<evidence type="ECO:0000313" key="4">
    <source>
        <dbReference type="Proteomes" id="UP000198211"/>
    </source>
</evidence>
<protein>
    <recommendedName>
        <fullName evidence="5">Tyr recombinase domain-containing protein</fullName>
    </recommendedName>
</protein>
<accession>A0A225UPW1</accession>
<dbReference type="Proteomes" id="UP000198211">
    <property type="component" value="Unassembled WGS sequence"/>
</dbReference>
<dbReference type="OrthoDB" id="167975at2759"/>
<evidence type="ECO:0008006" key="5">
    <source>
        <dbReference type="Google" id="ProtNLM"/>
    </source>
</evidence>
<dbReference type="GO" id="GO:0015074">
    <property type="term" value="P:DNA integration"/>
    <property type="evidence" value="ECO:0007669"/>
    <property type="project" value="InterPro"/>
</dbReference>
<dbReference type="InterPro" id="IPR052925">
    <property type="entry name" value="Phage_Integrase-like_Recomb"/>
</dbReference>
<dbReference type="EMBL" id="NBNE01013373">
    <property type="protein sequence ID" value="OWY95132.1"/>
    <property type="molecule type" value="Genomic_DNA"/>
</dbReference>
<dbReference type="PANTHER" id="PTHR34605">
    <property type="entry name" value="PHAGE_INTEGRASE DOMAIN-CONTAINING PROTEIN"/>
    <property type="match status" value="1"/>
</dbReference>
<dbReference type="Gene3D" id="1.10.443.10">
    <property type="entry name" value="Intergrase catalytic core"/>
    <property type="match status" value="1"/>
</dbReference>
<keyword evidence="1" id="KW-0233">DNA recombination</keyword>
<dbReference type="InterPro" id="IPR013762">
    <property type="entry name" value="Integrase-like_cat_sf"/>
</dbReference>
<dbReference type="InterPro" id="IPR011010">
    <property type="entry name" value="DNA_brk_join_enz"/>
</dbReference>
<evidence type="ECO:0000313" key="3">
    <source>
        <dbReference type="EMBL" id="OWY95132.1"/>
    </source>
</evidence>
<dbReference type="AlphaFoldDB" id="A0A225UPW1"/>
<comment type="caution">
    <text evidence="3">The sequence shown here is derived from an EMBL/GenBank/DDBJ whole genome shotgun (WGS) entry which is preliminary data.</text>
</comment>
<evidence type="ECO:0000256" key="1">
    <source>
        <dbReference type="ARBA" id="ARBA00023172"/>
    </source>
</evidence>
<dbReference type="GO" id="GO:0006310">
    <property type="term" value="P:DNA recombination"/>
    <property type="evidence" value="ECO:0007669"/>
    <property type="project" value="UniProtKB-KW"/>
</dbReference>
<gene>
    <name evidence="3" type="ORF">PHMEG_00034945</name>
</gene>
<dbReference type="STRING" id="4795.A0A225UPW1"/>
<sequence length="333" mass="36145">MQLHGRDGVSGARRTGSVLGCRQSNTNTLISSLCSPFITGVATKGSTLSAKTVLSAVSHISWYHMRNHGYAVSLHAGHNLAVRGMLRLSPPPRQKLPVTVAILRGIRGSCDFKTTHDRVLWGAAVMGFFFMLRRSEYLADGSRVKPYIIRVNDISFTAKNGIPAVNLNEAIAITIRFRGSKTDQVGSGVTRTLYRSGSRWLCPVLAAWQLVQSSRSFGHNEALCATGIGKVLKADHLSEAIKTAARRINAEPSQFGTHSMRSGGATALFAAGVDSLTIKTFGRWASDAFERYTRMNDTVTRSLSLQMTQGARSRVSPATPEGLRPAHQMSRTS</sequence>
<evidence type="ECO:0000256" key="2">
    <source>
        <dbReference type="SAM" id="MobiDB-lite"/>
    </source>
</evidence>